<keyword evidence="1" id="KW-0472">Membrane</keyword>
<organism evidence="2 3">
    <name type="scientific">Georgenia thermotolerans</name>
    <dbReference type="NCBI Taxonomy" id="527326"/>
    <lineage>
        <taxon>Bacteria</taxon>
        <taxon>Bacillati</taxon>
        <taxon>Actinomycetota</taxon>
        <taxon>Actinomycetes</taxon>
        <taxon>Micrococcales</taxon>
        <taxon>Bogoriellaceae</taxon>
        <taxon>Georgenia</taxon>
    </lineage>
</organism>
<dbReference type="OrthoDB" id="5118691at2"/>
<dbReference type="RefSeq" id="WP_152203730.1">
    <property type="nucleotide sequence ID" value="NZ_VUKF01000033.1"/>
</dbReference>
<evidence type="ECO:0000313" key="3">
    <source>
        <dbReference type="Proteomes" id="UP000451860"/>
    </source>
</evidence>
<feature type="transmembrane region" description="Helical" evidence="1">
    <location>
        <begin position="88"/>
        <end position="112"/>
    </location>
</feature>
<dbReference type="Proteomes" id="UP000451860">
    <property type="component" value="Unassembled WGS sequence"/>
</dbReference>
<feature type="transmembrane region" description="Helical" evidence="1">
    <location>
        <begin position="185"/>
        <end position="205"/>
    </location>
</feature>
<keyword evidence="3" id="KW-1185">Reference proteome</keyword>
<comment type="caution">
    <text evidence="2">The sequence shown here is derived from an EMBL/GenBank/DDBJ whole genome shotgun (WGS) entry which is preliminary data.</text>
</comment>
<evidence type="ECO:0008006" key="4">
    <source>
        <dbReference type="Google" id="ProtNLM"/>
    </source>
</evidence>
<feature type="transmembrane region" description="Helical" evidence="1">
    <location>
        <begin position="53"/>
        <end position="76"/>
    </location>
</feature>
<feature type="transmembrane region" description="Helical" evidence="1">
    <location>
        <begin position="132"/>
        <end position="156"/>
    </location>
</feature>
<keyword evidence="1" id="KW-0812">Transmembrane</keyword>
<evidence type="ECO:0000313" key="2">
    <source>
        <dbReference type="EMBL" id="KAE8764250.1"/>
    </source>
</evidence>
<proteinExistence type="predicted"/>
<evidence type="ECO:0000256" key="1">
    <source>
        <dbReference type="SAM" id="Phobius"/>
    </source>
</evidence>
<gene>
    <name evidence="2" type="ORF">GB883_09910</name>
</gene>
<dbReference type="AlphaFoldDB" id="A0A7J5UPV2"/>
<feature type="transmembrane region" description="Helical" evidence="1">
    <location>
        <begin position="12"/>
        <end position="33"/>
    </location>
</feature>
<sequence>MKTYARFYRSVVAVSLALCAILTTVSVLLMPPFEGGYVQHLQAVADAGASATVSALAFTLSQLPFIIGLVGVAHLARRGAPVLAGLGGALAVLGGFGHAVYGGVSTVILVMAADPANYEAHAAVLAAGEGGVQVPFLLLGLAGTVLGTILIAVGLLRAKVGPAWLPWVLIGFVLVEFVGTNFSDWATVASGVLFLLGFLTLAAVVTRSDVREWSAAADEIPAPVGAAMVRP</sequence>
<feature type="transmembrane region" description="Helical" evidence="1">
    <location>
        <begin position="163"/>
        <end position="179"/>
    </location>
</feature>
<keyword evidence="1" id="KW-1133">Transmembrane helix</keyword>
<reference evidence="2 3" key="1">
    <citation type="submission" date="2019-10" db="EMBL/GenBank/DDBJ databases">
        <title>Georgenia wutianyii sp. nov. and Georgenia yuyongxinii sp. nov. isolated from plateau pika (Ochotona curzoniae) in the Qinghai-Tibet plateau of China.</title>
        <authorList>
            <person name="Tian Z."/>
        </authorList>
    </citation>
    <scope>NUCLEOTIDE SEQUENCE [LARGE SCALE GENOMIC DNA]</scope>
    <source>
        <strain evidence="2 3">DSM 21501</strain>
    </source>
</reference>
<name>A0A7J5UPV2_9MICO</name>
<accession>A0A7J5UPV2</accession>
<protein>
    <recommendedName>
        <fullName evidence="4">DUF4386 family protein</fullName>
    </recommendedName>
</protein>
<dbReference type="EMBL" id="WHJE01000038">
    <property type="protein sequence ID" value="KAE8764250.1"/>
    <property type="molecule type" value="Genomic_DNA"/>
</dbReference>